<gene>
    <name evidence="2" type="ORF">BKA59DRAFT_519972</name>
</gene>
<feature type="compositionally biased region" description="Acidic residues" evidence="1">
    <location>
        <begin position="374"/>
        <end position="387"/>
    </location>
</feature>
<feature type="compositionally biased region" description="Basic and acidic residues" evidence="1">
    <location>
        <begin position="741"/>
        <end position="750"/>
    </location>
</feature>
<dbReference type="EMBL" id="JAGPXF010000001">
    <property type="protein sequence ID" value="KAH7262996.1"/>
    <property type="molecule type" value="Genomic_DNA"/>
</dbReference>
<feature type="compositionally biased region" description="Basic and acidic residues" evidence="1">
    <location>
        <begin position="513"/>
        <end position="523"/>
    </location>
</feature>
<feature type="compositionally biased region" description="Polar residues" evidence="1">
    <location>
        <begin position="530"/>
        <end position="544"/>
    </location>
</feature>
<protein>
    <submittedName>
        <fullName evidence="2">Uncharacterized protein</fullName>
    </submittedName>
</protein>
<feature type="region of interest" description="Disordered" evidence="1">
    <location>
        <begin position="160"/>
        <end position="182"/>
    </location>
</feature>
<feature type="compositionally biased region" description="Basic and acidic residues" evidence="1">
    <location>
        <begin position="388"/>
        <end position="403"/>
    </location>
</feature>
<evidence type="ECO:0000313" key="2">
    <source>
        <dbReference type="EMBL" id="KAH7262996.1"/>
    </source>
</evidence>
<feature type="compositionally biased region" description="Polar residues" evidence="1">
    <location>
        <begin position="755"/>
        <end position="778"/>
    </location>
</feature>
<dbReference type="Proteomes" id="UP000813427">
    <property type="component" value="Unassembled WGS sequence"/>
</dbReference>
<feature type="region of interest" description="Disordered" evidence="1">
    <location>
        <begin position="512"/>
        <end position="550"/>
    </location>
</feature>
<feature type="region of interest" description="Disordered" evidence="1">
    <location>
        <begin position="85"/>
        <end position="128"/>
    </location>
</feature>
<feature type="region of interest" description="Disordered" evidence="1">
    <location>
        <begin position="657"/>
        <end position="810"/>
    </location>
</feature>
<feature type="compositionally biased region" description="Basic and acidic residues" evidence="1">
    <location>
        <begin position="90"/>
        <end position="104"/>
    </location>
</feature>
<name>A0A8K0SDQ7_9HYPO</name>
<accession>A0A8K0SDQ7</accession>
<keyword evidence="3" id="KW-1185">Reference proteome</keyword>
<feature type="compositionally biased region" description="Basic residues" evidence="1">
    <location>
        <begin position="718"/>
        <end position="740"/>
    </location>
</feature>
<feature type="compositionally biased region" description="Basic and acidic residues" evidence="1">
    <location>
        <begin position="166"/>
        <end position="182"/>
    </location>
</feature>
<feature type="region of interest" description="Disordered" evidence="1">
    <location>
        <begin position="365"/>
        <end position="413"/>
    </location>
</feature>
<feature type="region of interest" description="Disordered" evidence="1">
    <location>
        <begin position="574"/>
        <end position="594"/>
    </location>
</feature>
<evidence type="ECO:0000256" key="1">
    <source>
        <dbReference type="SAM" id="MobiDB-lite"/>
    </source>
</evidence>
<reference evidence="2" key="1">
    <citation type="journal article" date="2021" name="Nat. Commun.">
        <title>Genetic determinants of endophytism in the Arabidopsis root mycobiome.</title>
        <authorList>
            <person name="Mesny F."/>
            <person name="Miyauchi S."/>
            <person name="Thiergart T."/>
            <person name="Pickel B."/>
            <person name="Atanasova L."/>
            <person name="Karlsson M."/>
            <person name="Huettel B."/>
            <person name="Barry K.W."/>
            <person name="Haridas S."/>
            <person name="Chen C."/>
            <person name="Bauer D."/>
            <person name="Andreopoulos W."/>
            <person name="Pangilinan J."/>
            <person name="LaButti K."/>
            <person name="Riley R."/>
            <person name="Lipzen A."/>
            <person name="Clum A."/>
            <person name="Drula E."/>
            <person name="Henrissat B."/>
            <person name="Kohler A."/>
            <person name="Grigoriev I.V."/>
            <person name="Martin F.M."/>
            <person name="Hacquard S."/>
        </authorList>
    </citation>
    <scope>NUCLEOTIDE SEQUENCE</scope>
    <source>
        <strain evidence="2">MPI-SDFR-AT-0068</strain>
    </source>
</reference>
<dbReference type="AlphaFoldDB" id="A0A8K0SDQ7"/>
<organism evidence="2 3">
    <name type="scientific">Fusarium tricinctum</name>
    <dbReference type="NCBI Taxonomy" id="61284"/>
    <lineage>
        <taxon>Eukaryota</taxon>
        <taxon>Fungi</taxon>
        <taxon>Dikarya</taxon>
        <taxon>Ascomycota</taxon>
        <taxon>Pezizomycotina</taxon>
        <taxon>Sordariomycetes</taxon>
        <taxon>Hypocreomycetidae</taxon>
        <taxon>Hypocreales</taxon>
        <taxon>Nectriaceae</taxon>
        <taxon>Fusarium</taxon>
        <taxon>Fusarium tricinctum species complex</taxon>
    </lineage>
</organism>
<comment type="caution">
    <text evidence="2">The sequence shown here is derived from an EMBL/GenBank/DDBJ whole genome shotgun (WGS) entry which is preliminary data.</text>
</comment>
<sequence>MTSIEARRLAVLATLMASDIPPPPDPLPYGWPINSTHLTRLITEPEYASREVNKRKELAILEILWGDCMSRKQAAASLSMFDEAQGMGEKAAEQRDQQSDDEKPLLQIDWSPENRRMPNQPLTEEQRGLSQIPMAGWSAMERDMARILFHNDLLEYDSDATEEEAQQEKEDRPLDQSTDESKSAPPWTILWVLNETNRFAKAVTLILHLERKQIQDFTEMYIRQYCIRETWEEEVEKIPYASLLEHALEKRQSVVDLLHEYRPRLYTDEISLEDREKGVEFLQELNFPGAIERFLEITGQDLVDFFRLEIEWVFIQEAIDKQQIMTAGHLGWIDLGKVLKSLLAKSSSPVPVLSCNPFLGTKKAKIPAQPVEDNKEDPDRTEDEAEVLTDKGPRSLEKGKEPAGPEAEDEDLENSHHVPYLIPYLIPGPLGERPLPIQRNAIMMASQRMFPGAYKKIQGFATSTLLEQKRRPLAPPSAYCPQEIHSYAKQLLEGIVGRKMEASIDRAAVGYDLPRERSTREDMGEPSGRGQAQSRMAECSSHSPQDLRPQRHTMRHFRDAVVYDPVWFAASPSPGLESVDSNETGRAPDYGHDHGPRDGEFIAAPPGLVSNLFAKPIKPVIPLHLLAKQDVPVAETAHLTQLRQVLDTKYGNIIRDKKKKKLPTGQALFARRRASLEAEDHDDDDETEDEDEDAMKLPIILPEPEKDEEYDPGEKAPKRAPKKRASRNTGRKLGRPKKQTTKNDESEKAALMKQTGDSEAQKAQSVVETAEQTGTQKHSAPELTDTITTPKKGAADDSLASNGPPSSGRIKLLVKSSRKDPTSTNSNFTQDSITVLPLNQPLTPTHTPISRVYHASSASHAIYAAVAGRARFAHTADRIAQPPGKTVALNKSYELGKLHQLSKTYESIKMGNAQDADRAEFAAKADRAEYAEKAGEANYALRISRTGDQNGNA</sequence>
<evidence type="ECO:0000313" key="3">
    <source>
        <dbReference type="Proteomes" id="UP000813427"/>
    </source>
</evidence>
<feature type="compositionally biased region" description="Acidic residues" evidence="1">
    <location>
        <begin position="677"/>
        <end position="693"/>
    </location>
</feature>
<proteinExistence type="predicted"/>
<dbReference type="OrthoDB" id="10252009at2759"/>